<gene>
    <name evidence="1" type="ORF">HELGO_WM30616</name>
</gene>
<accession>A0A6S6S6Z6</accession>
<sequence length="95" mass="11001">MRLKDVARVRTDFVEADFWLVRRGGLESVGEPSRTFSPYHIGVRVEQTGLILPDYLYYVFMNLHQAGQWRPLAIGSLKLVHIRTEDVRNIALLMT</sequence>
<name>A0A6S6S6Z6_9GAMM</name>
<proteinExistence type="predicted"/>
<reference evidence="1" key="1">
    <citation type="submission" date="2020-01" db="EMBL/GenBank/DDBJ databases">
        <authorList>
            <person name="Meier V. D."/>
            <person name="Meier V D."/>
        </authorList>
    </citation>
    <scope>NUCLEOTIDE SEQUENCE</scope>
    <source>
        <strain evidence="1">HLG_WM_MAG_08</strain>
    </source>
</reference>
<dbReference type="EMBL" id="CACVAV010000070">
    <property type="protein sequence ID" value="CAA6804141.1"/>
    <property type="molecule type" value="Genomic_DNA"/>
</dbReference>
<organism evidence="1">
    <name type="scientific">uncultured Thiotrichaceae bacterium</name>
    <dbReference type="NCBI Taxonomy" id="298394"/>
    <lineage>
        <taxon>Bacteria</taxon>
        <taxon>Pseudomonadati</taxon>
        <taxon>Pseudomonadota</taxon>
        <taxon>Gammaproteobacteria</taxon>
        <taxon>Thiotrichales</taxon>
        <taxon>Thiotrichaceae</taxon>
        <taxon>environmental samples</taxon>
    </lineage>
</organism>
<protein>
    <submittedName>
        <fullName evidence="1">Uncharacterized protein</fullName>
    </submittedName>
</protein>
<evidence type="ECO:0000313" key="1">
    <source>
        <dbReference type="EMBL" id="CAA6804141.1"/>
    </source>
</evidence>
<dbReference type="AlphaFoldDB" id="A0A6S6S6Z6"/>